<dbReference type="EMBL" id="ML121586">
    <property type="protein sequence ID" value="RPB19652.1"/>
    <property type="molecule type" value="Genomic_DNA"/>
</dbReference>
<name>A0A3N4LDV6_9PEZI</name>
<dbReference type="AlphaFoldDB" id="A0A3N4LDV6"/>
<protein>
    <submittedName>
        <fullName evidence="2">Uncharacterized protein</fullName>
    </submittedName>
</protein>
<dbReference type="Proteomes" id="UP000267821">
    <property type="component" value="Unassembled WGS sequence"/>
</dbReference>
<proteinExistence type="predicted"/>
<evidence type="ECO:0000313" key="3">
    <source>
        <dbReference type="Proteomes" id="UP000267821"/>
    </source>
</evidence>
<gene>
    <name evidence="2" type="ORF">L211DRAFT_897384</name>
</gene>
<sequence>MSKPRGCKIFTHVQCDYNRCRGRDISAGHVKDCPFLDSDEEEQDEAESSDVEDDENEWKTVPEVKHKPTPTTASVSSIGLNARNTPQQATKAHNPWAHKTSKVGSKPPNTTGIPKHPNTTGIMGNPSRPDTKAPSVPHKTWARAPTPPTHFTIRPPRK</sequence>
<feature type="compositionally biased region" description="Basic and acidic residues" evidence="1">
    <location>
        <begin position="24"/>
        <end position="34"/>
    </location>
</feature>
<feature type="compositionally biased region" description="Acidic residues" evidence="1">
    <location>
        <begin position="37"/>
        <end position="56"/>
    </location>
</feature>
<evidence type="ECO:0000313" key="2">
    <source>
        <dbReference type="EMBL" id="RPB19652.1"/>
    </source>
</evidence>
<dbReference type="InParanoid" id="A0A3N4LDV6"/>
<keyword evidence="3" id="KW-1185">Reference proteome</keyword>
<feature type="compositionally biased region" description="Polar residues" evidence="1">
    <location>
        <begin position="107"/>
        <end position="122"/>
    </location>
</feature>
<evidence type="ECO:0000256" key="1">
    <source>
        <dbReference type="SAM" id="MobiDB-lite"/>
    </source>
</evidence>
<reference evidence="2 3" key="1">
    <citation type="journal article" date="2018" name="Nat. Ecol. Evol.">
        <title>Pezizomycetes genomes reveal the molecular basis of ectomycorrhizal truffle lifestyle.</title>
        <authorList>
            <person name="Murat C."/>
            <person name="Payen T."/>
            <person name="Noel B."/>
            <person name="Kuo A."/>
            <person name="Morin E."/>
            <person name="Chen J."/>
            <person name="Kohler A."/>
            <person name="Krizsan K."/>
            <person name="Balestrini R."/>
            <person name="Da Silva C."/>
            <person name="Montanini B."/>
            <person name="Hainaut M."/>
            <person name="Levati E."/>
            <person name="Barry K.W."/>
            <person name="Belfiori B."/>
            <person name="Cichocki N."/>
            <person name="Clum A."/>
            <person name="Dockter R.B."/>
            <person name="Fauchery L."/>
            <person name="Guy J."/>
            <person name="Iotti M."/>
            <person name="Le Tacon F."/>
            <person name="Lindquist E.A."/>
            <person name="Lipzen A."/>
            <person name="Malagnac F."/>
            <person name="Mello A."/>
            <person name="Molinier V."/>
            <person name="Miyauchi S."/>
            <person name="Poulain J."/>
            <person name="Riccioni C."/>
            <person name="Rubini A."/>
            <person name="Sitrit Y."/>
            <person name="Splivallo R."/>
            <person name="Traeger S."/>
            <person name="Wang M."/>
            <person name="Zifcakova L."/>
            <person name="Wipf D."/>
            <person name="Zambonelli A."/>
            <person name="Paolocci F."/>
            <person name="Nowrousian M."/>
            <person name="Ottonello S."/>
            <person name="Baldrian P."/>
            <person name="Spatafora J.W."/>
            <person name="Henrissat B."/>
            <person name="Nagy L.G."/>
            <person name="Aury J.M."/>
            <person name="Wincker P."/>
            <person name="Grigoriev I.V."/>
            <person name="Bonfante P."/>
            <person name="Martin F.M."/>
        </authorList>
    </citation>
    <scope>NUCLEOTIDE SEQUENCE [LARGE SCALE GENOMIC DNA]</scope>
    <source>
        <strain evidence="2 3">ATCC MYA-4762</strain>
    </source>
</reference>
<organism evidence="2 3">
    <name type="scientific">Terfezia boudieri ATCC MYA-4762</name>
    <dbReference type="NCBI Taxonomy" id="1051890"/>
    <lineage>
        <taxon>Eukaryota</taxon>
        <taxon>Fungi</taxon>
        <taxon>Dikarya</taxon>
        <taxon>Ascomycota</taxon>
        <taxon>Pezizomycotina</taxon>
        <taxon>Pezizomycetes</taxon>
        <taxon>Pezizales</taxon>
        <taxon>Pezizaceae</taxon>
        <taxon>Terfezia</taxon>
    </lineage>
</organism>
<feature type="compositionally biased region" description="Polar residues" evidence="1">
    <location>
        <begin position="69"/>
        <end position="91"/>
    </location>
</feature>
<feature type="region of interest" description="Disordered" evidence="1">
    <location>
        <begin position="24"/>
        <end position="158"/>
    </location>
</feature>
<feature type="compositionally biased region" description="Basic and acidic residues" evidence="1">
    <location>
        <begin position="57"/>
        <end position="66"/>
    </location>
</feature>
<accession>A0A3N4LDV6</accession>